<comment type="caution">
    <text evidence="1">The sequence shown here is derived from an EMBL/GenBank/DDBJ whole genome shotgun (WGS) entry which is preliminary data.</text>
</comment>
<dbReference type="Proteomes" id="UP000320762">
    <property type="component" value="Unassembled WGS sequence"/>
</dbReference>
<proteinExistence type="predicted"/>
<name>A0A550CBU1_9AGAR</name>
<organism evidence="1 2">
    <name type="scientific">Schizophyllum amplum</name>
    <dbReference type="NCBI Taxonomy" id="97359"/>
    <lineage>
        <taxon>Eukaryota</taxon>
        <taxon>Fungi</taxon>
        <taxon>Dikarya</taxon>
        <taxon>Basidiomycota</taxon>
        <taxon>Agaricomycotina</taxon>
        <taxon>Agaricomycetes</taxon>
        <taxon>Agaricomycetidae</taxon>
        <taxon>Agaricales</taxon>
        <taxon>Schizophyllaceae</taxon>
        <taxon>Schizophyllum</taxon>
    </lineage>
</organism>
<dbReference type="AlphaFoldDB" id="A0A550CBU1"/>
<accession>A0A550CBU1</accession>
<protein>
    <submittedName>
        <fullName evidence="1">Uncharacterized protein</fullName>
    </submittedName>
</protein>
<evidence type="ECO:0000313" key="1">
    <source>
        <dbReference type="EMBL" id="TRM62280.1"/>
    </source>
</evidence>
<gene>
    <name evidence="1" type="ORF">BD626DRAFT_59237</name>
</gene>
<dbReference type="EMBL" id="VDMD01000013">
    <property type="protein sequence ID" value="TRM62280.1"/>
    <property type="molecule type" value="Genomic_DNA"/>
</dbReference>
<reference evidence="1 2" key="1">
    <citation type="journal article" date="2019" name="New Phytol.">
        <title>Comparative genomics reveals unique wood-decay strategies and fruiting body development in the Schizophyllaceae.</title>
        <authorList>
            <person name="Almasi E."/>
            <person name="Sahu N."/>
            <person name="Krizsan K."/>
            <person name="Balint B."/>
            <person name="Kovacs G.M."/>
            <person name="Kiss B."/>
            <person name="Cseklye J."/>
            <person name="Drula E."/>
            <person name="Henrissat B."/>
            <person name="Nagy I."/>
            <person name="Chovatia M."/>
            <person name="Adam C."/>
            <person name="LaButti K."/>
            <person name="Lipzen A."/>
            <person name="Riley R."/>
            <person name="Grigoriev I.V."/>
            <person name="Nagy L.G."/>
        </authorList>
    </citation>
    <scope>NUCLEOTIDE SEQUENCE [LARGE SCALE GENOMIC DNA]</scope>
    <source>
        <strain evidence="1 2">NL-1724</strain>
    </source>
</reference>
<keyword evidence="2" id="KW-1185">Reference proteome</keyword>
<evidence type="ECO:0000313" key="2">
    <source>
        <dbReference type="Proteomes" id="UP000320762"/>
    </source>
</evidence>
<sequence length="214" mass="24679">MSSMLPTQTFVSPSISSELHPDSTRAHIFWRLHCTRVRADSDARLCGSRIVDDVLTALVSLQELYSCVAGTQIYCMRHVGRLGIRQIPSAPLLKLHFWLAWKRIHGTLKLSTIAARRLLLALSPDPLKWSRLNALFPVFYQVHRAVGRPRLDDKYLTRRRGKAYRVCSFRQACDLLESLNHWTHYAEQFIGTEEEYFRRRTARLLSVSGVSRSL</sequence>